<evidence type="ECO:0000313" key="4">
    <source>
        <dbReference type="EMBL" id="CAL4783634.1"/>
    </source>
</evidence>
<dbReference type="InterPro" id="IPR046768">
    <property type="entry name" value="ExoX-like_C"/>
</dbReference>
<reference evidence="3" key="1">
    <citation type="submission" date="2022-10" db="EMBL/GenBank/DDBJ databases">
        <authorList>
            <person name="Chen Y."/>
            <person name="Dougan E. K."/>
            <person name="Chan C."/>
            <person name="Rhodes N."/>
            <person name="Thang M."/>
        </authorList>
    </citation>
    <scope>NUCLEOTIDE SEQUENCE</scope>
</reference>
<dbReference type="EMBL" id="CAMXCT020002190">
    <property type="protein sequence ID" value="CAL1149697.1"/>
    <property type="molecule type" value="Genomic_DNA"/>
</dbReference>
<dbReference type="Proteomes" id="UP001152797">
    <property type="component" value="Unassembled WGS sequence"/>
</dbReference>
<keyword evidence="4" id="KW-0482">Metalloprotease</keyword>
<evidence type="ECO:0000256" key="1">
    <source>
        <dbReference type="SAM" id="MobiDB-lite"/>
    </source>
</evidence>
<keyword evidence="4" id="KW-0645">Protease</keyword>
<gene>
    <name evidence="3" type="ORF">C1SCF055_LOCUS22812</name>
</gene>
<sequence length="214" mass="22737">MLGSLRAVRSSLPRARLFSGGIPAARALRPPGTITETAGASGRLVGFGKHSALSYEDLVKVEPSYCSWVKTKYAKDLEAGETMNPNFRALGEHLQGVKLPASADKGRPRYGGSWSKGAPASSKSPVGTGENLRPQGAQGASANEQGQLVDGKWLVAFGKHKGLSFAEVLSKDPSYCEYMVNQVLTSDDKVNSSCAAFAAYVLYSTLKEAEKKHA</sequence>
<dbReference type="Pfam" id="PF20600">
    <property type="entry name" value="ExoX-like_C"/>
    <property type="match status" value="1"/>
</dbReference>
<evidence type="ECO:0000313" key="5">
    <source>
        <dbReference type="Proteomes" id="UP001152797"/>
    </source>
</evidence>
<keyword evidence="4" id="KW-0378">Hydrolase</keyword>
<feature type="region of interest" description="Disordered" evidence="1">
    <location>
        <begin position="101"/>
        <end position="143"/>
    </location>
</feature>
<organism evidence="3">
    <name type="scientific">Cladocopium goreaui</name>
    <dbReference type="NCBI Taxonomy" id="2562237"/>
    <lineage>
        <taxon>Eukaryota</taxon>
        <taxon>Sar</taxon>
        <taxon>Alveolata</taxon>
        <taxon>Dinophyceae</taxon>
        <taxon>Suessiales</taxon>
        <taxon>Symbiodiniaceae</taxon>
        <taxon>Cladocopium</taxon>
    </lineage>
</organism>
<dbReference type="EMBL" id="CAMXCT010002190">
    <property type="protein sequence ID" value="CAI3996322.1"/>
    <property type="molecule type" value="Genomic_DNA"/>
</dbReference>
<reference evidence="4 5" key="2">
    <citation type="submission" date="2024-05" db="EMBL/GenBank/DDBJ databases">
        <authorList>
            <person name="Chen Y."/>
            <person name="Shah S."/>
            <person name="Dougan E. K."/>
            <person name="Thang M."/>
            <person name="Chan C."/>
        </authorList>
    </citation>
    <scope>NUCLEOTIDE SEQUENCE [LARGE SCALE GENOMIC DNA]</scope>
</reference>
<dbReference type="AlphaFoldDB" id="A0A9P1G3T0"/>
<dbReference type="EMBL" id="CAMXCT030002190">
    <property type="protein sequence ID" value="CAL4783634.1"/>
    <property type="molecule type" value="Genomic_DNA"/>
</dbReference>
<comment type="caution">
    <text evidence="3">The sequence shown here is derived from an EMBL/GenBank/DDBJ whole genome shotgun (WGS) entry which is preliminary data.</text>
</comment>
<proteinExistence type="predicted"/>
<evidence type="ECO:0000259" key="2">
    <source>
        <dbReference type="Pfam" id="PF20600"/>
    </source>
</evidence>
<dbReference type="GO" id="GO:0008237">
    <property type="term" value="F:metallopeptidase activity"/>
    <property type="evidence" value="ECO:0007669"/>
    <property type="project" value="UniProtKB-KW"/>
</dbReference>
<evidence type="ECO:0000313" key="3">
    <source>
        <dbReference type="EMBL" id="CAI3996322.1"/>
    </source>
</evidence>
<name>A0A9P1G3T0_9DINO</name>
<accession>A0A9P1G3T0</accession>
<protein>
    <submittedName>
        <fullName evidence="4">ATP-dependent zinc metalloprotease FtsH 3</fullName>
    </submittedName>
</protein>
<feature type="domain" description="Exodeoxyribonuclease X-like C-terminal" evidence="2">
    <location>
        <begin position="157"/>
        <end position="182"/>
    </location>
</feature>
<keyword evidence="5" id="KW-1185">Reference proteome</keyword>